<dbReference type="SUPFAM" id="SSF64376">
    <property type="entry name" value="YlxR-like"/>
    <property type="match status" value="1"/>
</dbReference>
<dbReference type="InterPro" id="IPR007393">
    <property type="entry name" value="YlxR_dom"/>
</dbReference>
<evidence type="ECO:0000259" key="2">
    <source>
        <dbReference type="Pfam" id="PF04296"/>
    </source>
</evidence>
<dbReference type="Proteomes" id="UP000756387">
    <property type="component" value="Unassembled WGS sequence"/>
</dbReference>
<organism evidence="3 4">
    <name type="scientific">Nocardioides malaquae</name>
    <dbReference type="NCBI Taxonomy" id="2773426"/>
    <lineage>
        <taxon>Bacteria</taxon>
        <taxon>Bacillati</taxon>
        <taxon>Actinomycetota</taxon>
        <taxon>Actinomycetes</taxon>
        <taxon>Propionibacteriales</taxon>
        <taxon>Nocardioidaceae</taxon>
        <taxon>Nocardioides</taxon>
    </lineage>
</organism>
<name>A0ABR9RP54_9ACTN</name>
<comment type="caution">
    <text evidence="3">The sequence shown here is derived from an EMBL/GenBank/DDBJ whole genome shotgun (WGS) entry which is preliminary data.</text>
</comment>
<evidence type="ECO:0000313" key="4">
    <source>
        <dbReference type="Proteomes" id="UP000756387"/>
    </source>
</evidence>
<reference evidence="3 4" key="1">
    <citation type="submission" date="2020-10" db="EMBL/GenBank/DDBJ databases">
        <title>Nocardioides sp. isolated from sludge.</title>
        <authorList>
            <person name="Zhang X."/>
        </authorList>
    </citation>
    <scope>NUCLEOTIDE SEQUENCE [LARGE SCALE GENOMIC DNA]</scope>
    <source>
        <strain evidence="3 4">Y6</strain>
    </source>
</reference>
<feature type="region of interest" description="Disordered" evidence="1">
    <location>
        <begin position="1"/>
        <end position="137"/>
    </location>
</feature>
<protein>
    <submittedName>
        <fullName evidence="3">YlxR family protein</fullName>
    </submittedName>
</protein>
<dbReference type="PANTHER" id="PTHR34215">
    <property type="entry name" value="BLL0784 PROTEIN"/>
    <property type="match status" value="1"/>
</dbReference>
<dbReference type="EMBL" id="JADCSA010000001">
    <property type="protein sequence ID" value="MBE7323333.1"/>
    <property type="molecule type" value="Genomic_DNA"/>
</dbReference>
<dbReference type="Pfam" id="PF04296">
    <property type="entry name" value="YlxR"/>
    <property type="match status" value="1"/>
</dbReference>
<gene>
    <name evidence="3" type="ORF">IEQ44_01525</name>
</gene>
<dbReference type="InterPro" id="IPR035931">
    <property type="entry name" value="YlxR-like_sf"/>
</dbReference>
<dbReference type="CDD" id="cd00279">
    <property type="entry name" value="YlxR"/>
    <property type="match status" value="1"/>
</dbReference>
<sequence>MRLPGWRRRAAPGRSPRGGGRRPPAGPRAGSRPPPAPGRRRRGPGGAARGTPDVRRDPWRPPGPRPRGPTTPRPPVGAPAARTSPGPPRRPTPPQRHRRPRPAAWRDTGVRTPPHHGPCGSWASRHGRVPRRPSSVLWGRRGRVGPVVRATVTPSAGPVRTCVGCRERATKSELLRVVAGSGPDGRVVVVPDPTATAPGRGAYLHPTARCHELAVRRRAFGRALRVSEHLAGELVGEHLARTDDQ</sequence>
<feature type="compositionally biased region" description="Pro residues" evidence="1">
    <location>
        <begin position="85"/>
        <end position="94"/>
    </location>
</feature>
<proteinExistence type="predicted"/>
<accession>A0ABR9RP54</accession>
<dbReference type="Gene3D" id="3.30.1230.10">
    <property type="entry name" value="YlxR-like"/>
    <property type="match status" value="1"/>
</dbReference>
<keyword evidence="4" id="KW-1185">Reference proteome</keyword>
<feature type="domain" description="YlxR" evidence="2">
    <location>
        <begin position="160"/>
        <end position="231"/>
    </location>
</feature>
<evidence type="ECO:0000256" key="1">
    <source>
        <dbReference type="SAM" id="MobiDB-lite"/>
    </source>
</evidence>
<dbReference type="PANTHER" id="PTHR34215:SF1">
    <property type="entry name" value="YLXR DOMAIN-CONTAINING PROTEIN"/>
    <property type="match status" value="1"/>
</dbReference>
<dbReference type="InterPro" id="IPR037465">
    <property type="entry name" value="YlxR"/>
</dbReference>
<evidence type="ECO:0000313" key="3">
    <source>
        <dbReference type="EMBL" id="MBE7323333.1"/>
    </source>
</evidence>
<feature type="compositionally biased region" description="Pro residues" evidence="1">
    <location>
        <begin position="60"/>
        <end position="77"/>
    </location>
</feature>
<feature type="compositionally biased region" description="Basic residues" evidence="1">
    <location>
        <begin position="1"/>
        <end position="11"/>
    </location>
</feature>